<accession>A0A2P2Q0H3</accession>
<dbReference type="AlphaFoldDB" id="A0A2P2Q0H3"/>
<name>A0A2P2Q0H3_RHIMU</name>
<organism evidence="1">
    <name type="scientific">Rhizophora mucronata</name>
    <name type="common">Asiatic mangrove</name>
    <dbReference type="NCBI Taxonomy" id="61149"/>
    <lineage>
        <taxon>Eukaryota</taxon>
        <taxon>Viridiplantae</taxon>
        <taxon>Streptophyta</taxon>
        <taxon>Embryophyta</taxon>
        <taxon>Tracheophyta</taxon>
        <taxon>Spermatophyta</taxon>
        <taxon>Magnoliopsida</taxon>
        <taxon>eudicotyledons</taxon>
        <taxon>Gunneridae</taxon>
        <taxon>Pentapetalae</taxon>
        <taxon>rosids</taxon>
        <taxon>fabids</taxon>
        <taxon>Malpighiales</taxon>
        <taxon>Rhizophoraceae</taxon>
        <taxon>Rhizophora</taxon>
    </lineage>
</organism>
<proteinExistence type="predicted"/>
<dbReference type="EMBL" id="GGEC01079997">
    <property type="protein sequence ID" value="MBX60481.1"/>
    <property type="molecule type" value="Transcribed_RNA"/>
</dbReference>
<reference evidence="1" key="1">
    <citation type="submission" date="2018-02" db="EMBL/GenBank/DDBJ databases">
        <title>Rhizophora mucronata_Transcriptome.</title>
        <authorList>
            <person name="Meera S.P."/>
            <person name="Sreeshan A."/>
            <person name="Augustine A."/>
        </authorList>
    </citation>
    <scope>NUCLEOTIDE SEQUENCE</scope>
    <source>
        <tissue evidence="1">Leaf</tissue>
    </source>
</reference>
<evidence type="ECO:0000313" key="1">
    <source>
        <dbReference type="EMBL" id="MBX60481.1"/>
    </source>
</evidence>
<protein>
    <submittedName>
        <fullName evidence="1">Uncharacterized protein</fullName>
    </submittedName>
</protein>
<sequence length="32" mass="3723">MSHIMQCTHVLNAVYCLYVNQGYFNCTDVKAR</sequence>